<proteinExistence type="predicted"/>
<comment type="caution">
    <text evidence="2">The sequence shown here is derived from an EMBL/GenBank/DDBJ whole genome shotgun (WGS) entry which is preliminary data.</text>
</comment>
<protein>
    <submittedName>
        <fullName evidence="2">dTDP-4-dehydrorhamnose reductase</fullName>
    </submittedName>
</protein>
<dbReference type="Gene3D" id="3.40.50.720">
    <property type="entry name" value="NAD(P)-binding Rossmann-like Domain"/>
    <property type="match status" value="1"/>
</dbReference>
<dbReference type="SUPFAM" id="SSF51735">
    <property type="entry name" value="NAD(P)-binding Rossmann-fold domains"/>
    <property type="match status" value="1"/>
</dbReference>
<dbReference type="EMBL" id="LJCR01002374">
    <property type="protein sequence ID" value="KPV48820.1"/>
    <property type="molecule type" value="Genomic_DNA"/>
</dbReference>
<reference evidence="2 3" key="1">
    <citation type="submission" date="2015-09" db="EMBL/GenBank/DDBJ databases">
        <title>Draft genome sequence of Kouleothrix aurantiaca JCM 19913.</title>
        <authorList>
            <person name="Hemp J."/>
        </authorList>
    </citation>
    <scope>NUCLEOTIDE SEQUENCE [LARGE SCALE GENOMIC DNA]</scope>
    <source>
        <strain evidence="2 3">COM-B</strain>
    </source>
</reference>
<evidence type="ECO:0000313" key="2">
    <source>
        <dbReference type="EMBL" id="KPV48820.1"/>
    </source>
</evidence>
<dbReference type="Pfam" id="PF04321">
    <property type="entry name" value="RmlD_sub_bind"/>
    <property type="match status" value="1"/>
</dbReference>
<organism evidence="2 3">
    <name type="scientific">Kouleothrix aurantiaca</name>
    <dbReference type="NCBI Taxonomy" id="186479"/>
    <lineage>
        <taxon>Bacteria</taxon>
        <taxon>Bacillati</taxon>
        <taxon>Chloroflexota</taxon>
        <taxon>Chloroflexia</taxon>
        <taxon>Chloroflexales</taxon>
        <taxon>Roseiflexineae</taxon>
        <taxon>Roseiflexaceae</taxon>
        <taxon>Kouleothrix</taxon>
    </lineage>
</organism>
<dbReference type="InterPro" id="IPR036291">
    <property type="entry name" value="NAD(P)-bd_dom_sf"/>
</dbReference>
<accession>A0A0P9CT54</accession>
<evidence type="ECO:0000313" key="3">
    <source>
        <dbReference type="Proteomes" id="UP000050509"/>
    </source>
</evidence>
<feature type="domain" description="RmlD-like substrate binding" evidence="1">
    <location>
        <begin position="8"/>
        <end position="219"/>
    </location>
</feature>
<dbReference type="Proteomes" id="UP000050509">
    <property type="component" value="Unassembled WGS sequence"/>
</dbReference>
<keyword evidence="3" id="KW-1185">Reference proteome</keyword>
<dbReference type="PANTHER" id="PTHR43242">
    <property type="entry name" value="NAD(P)-BINDING ROSSMANN-FOLD SUPERFAMILY PROTEIN"/>
    <property type="match status" value="1"/>
</dbReference>
<dbReference type="PANTHER" id="PTHR43242:SF1">
    <property type="entry name" value="NAD(P)-BINDING ROSSMANN-FOLD SUPERFAMILY PROTEIN"/>
    <property type="match status" value="1"/>
</dbReference>
<feature type="non-terminal residue" evidence="2">
    <location>
        <position position="226"/>
    </location>
</feature>
<gene>
    <name evidence="2" type="ORF">SE17_36010</name>
</gene>
<dbReference type="AlphaFoldDB" id="A0A0P9CT54"/>
<dbReference type="InterPro" id="IPR029903">
    <property type="entry name" value="RmlD-like-bd"/>
</dbReference>
<sequence>MTLTSMQRLLITGGAGYLGAELARQALAGGWHVAATFFSTHPPLAPVAWRQLDIRDAAAPTEAMAELQPDVVVHTAYRQSGPDLWATTAGGTANVARGCQAIGAQLVHLSSDALFDGELPPGQRYTAADAPSPITPYGEAKAAAERSVEEIMPGALVVRTSLIYGGAQPGPHEQLVFDALEGRADVAFFTDELRCPVAVADLAAGILELLAAGQRGRVHLAGPATL</sequence>
<evidence type="ECO:0000259" key="1">
    <source>
        <dbReference type="Pfam" id="PF04321"/>
    </source>
</evidence>
<name>A0A0P9CT54_9CHLR</name>